<organism evidence="1 2">
    <name type="scientific">Cyclotella cryptica</name>
    <dbReference type="NCBI Taxonomy" id="29204"/>
    <lineage>
        <taxon>Eukaryota</taxon>
        <taxon>Sar</taxon>
        <taxon>Stramenopiles</taxon>
        <taxon>Ochrophyta</taxon>
        <taxon>Bacillariophyta</taxon>
        <taxon>Coscinodiscophyceae</taxon>
        <taxon>Thalassiosirophycidae</taxon>
        <taxon>Stephanodiscales</taxon>
        <taxon>Stephanodiscaceae</taxon>
        <taxon>Cyclotella</taxon>
    </lineage>
</organism>
<gene>
    <name evidence="1" type="ORF">HJC23_004625</name>
</gene>
<keyword evidence="2" id="KW-1185">Reference proteome</keyword>
<proteinExistence type="predicted"/>
<evidence type="ECO:0000313" key="1">
    <source>
        <dbReference type="EMBL" id="KAL3798837.1"/>
    </source>
</evidence>
<evidence type="ECO:0000313" key="2">
    <source>
        <dbReference type="Proteomes" id="UP001516023"/>
    </source>
</evidence>
<dbReference type="AlphaFoldDB" id="A0ABD3QES0"/>
<dbReference type="Proteomes" id="UP001516023">
    <property type="component" value="Unassembled WGS sequence"/>
</dbReference>
<sequence length="168" mass="18596">MCLPVQSISLKSMPGVSSSPAKMPSSRSEHLMTISVPTFVEKAEAQIEVTSLNASDIASLKAYDPFMYYSIPAARNAAMKGKEVEPSLFHADAPSSCVSSNTEVRSRKAPKISCQVTRQRRVSTECHPDLLWGDMSRDPDFVEAMSRPSEYDYDFDDYFSSLLAKAVR</sequence>
<reference evidence="1 2" key="1">
    <citation type="journal article" date="2020" name="G3 (Bethesda)">
        <title>Improved Reference Genome for Cyclotella cryptica CCMP332, a Model for Cell Wall Morphogenesis, Salinity Adaptation, and Lipid Production in Diatoms (Bacillariophyta).</title>
        <authorList>
            <person name="Roberts W.R."/>
            <person name="Downey K.M."/>
            <person name="Ruck E.C."/>
            <person name="Traller J.C."/>
            <person name="Alverson A.J."/>
        </authorList>
    </citation>
    <scope>NUCLEOTIDE SEQUENCE [LARGE SCALE GENOMIC DNA]</scope>
    <source>
        <strain evidence="1 2">CCMP332</strain>
    </source>
</reference>
<protein>
    <submittedName>
        <fullName evidence="1">Uncharacterized protein</fullName>
    </submittedName>
</protein>
<dbReference type="EMBL" id="JABMIG020000043">
    <property type="protein sequence ID" value="KAL3798837.1"/>
    <property type="molecule type" value="Genomic_DNA"/>
</dbReference>
<comment type="caution">
    <text evidence="1">The sequence shown here is derived from an EMBL/GenBank/DDBJ whole genome shotgun (WGS) entry which is preliminary data.</text>
</comment>
<accession>A0ABD3QES0</accession>
<name>A0ABD3QES0_9STRA</name>